<keyword evidence="1" id="KW-1133">Transmembrane helix</keyword>
<protein>
    <submittedName>
        <fullName evidence="2">Uncharacterized protein</fullName>
    </submittedName>
</protein>
<dbReference type="AlphaFoldDB" id="A0A5Q2N326"/>
<keyword evidence="1" id="KW-0472">Membrane</keyword>
<accession>A0A5Q2N326</accession>
<proteinExistence type="predicted"/>
<evidence type="ECO:0000256" key="1">
    <source>
        <dbReference type="SAM" id="Phobius"/>
    </source>
</evidence>
<dbReference type="KEGG" id="hcv:FTV88_1592"/>
<sequence length="253" mass="29683">MRATGSVRMADHHTPKTRQNFSDGLFFLSYRLTTASLSNVTEPDPPSFFAQLKIHYRYFILSPICYNRSSELEKEWFVSMDRKNSIILISSLLLLFSSVFYFYHDHNQKVLKRSIYPIMHEDIRAKGANLNNIKFFVEKSINDFGEFQFNEREEELFLALRPRSITYNVNSVPEAKDMNRFNSKWIEVFDVLHLKMINMETKEIEALIKEFEFLINLLNETSVEYSSNGRTTISIKSEEILVKLSQIDSMLNG</sequence>
<dbReference type="Proteomes" id="UP000366051">
    <property type="component" value="Chromosome"/>
</dbReference>
<dbReference type="EMBL" id="CP045875">
    <property type="protein sequence ID" value="QGG47692.1"/>
    <property type="molecule type" value="Genomic_DNA"/>
</dbReference>
<evidence type="ECO:0000313" key="2">
    <source>
        <dbReference type="EMBL" id="QGG47692.1"/>
    </source>
</evidence>
<feature type="transmembrane region" description="Helical" evidence="1">
    <location>
        <begin position="85"/>
        <end position="103"/>
    </location>
</feature>
<keyword evidence="1" id="KW-0812">Transmembrane</keyword>
<name>A0A5Q2N326_9FIRM</name>
<dbReference type="RefSeq" id="WP_162007938.1">
    <property type="nucleotide sequence ID" value="NZ_CP045875.1"/>
</dbReference>
<gene>
    <name evidence="2" type="ORF">FTV88_1592</name>
</gene>
<organism evidence="2 3">
    <name type="scientific">Heliorestis convoluta</name>
    <dbReference type="NCBI Taxonomy" id="356322"/>
    <lineage>
        <taxon>Bacteria</taxon>
        <taxon>Bacillati</taxon>
        <taxon>Bacillota</taxon>
        <taxon>Clostridia</taxon>
        <taxon>Eubacteriales</taxon>
        <taxon>Heliobacteriaceae</taxon>
        <taxon>Heliorestis</taxon>
    </lineage>
</organism>
<keyword evidence="3" id="KW-1185">Reference proteome</keyword>
<reference evidence="3" key="1">
    <citation type="submission" date="2019-11" db="EMBL/GenBank/DDBJ databases">
        <title>Genome sequence of Heliorestis convoluta strain HH, an alkaliphilic and minimalistic phototrophic bacterium from a soda lake in Egypt.</title>
        <authorList>
            <person name="Dewey E.D."/>
            <person name="Stokes L.M."/>
            <person name="Burchell B.M."/>
            <person name="Shaffer K.N."/>
            <person name="Huntington A.M."/>
            <person name="Baker J.M."/>
            <person name="Nadendla S."/>
            <person name="Giglio M.G."/>
            <person name="Touchman J.W."/>
            <person name="Blankenship R.E."/>
            <person name="Madigan M.T."/>
            <person name="Sattley W.M."/>
        </authorList>
    </citation>
    <scope>NUCLEOTIDE SEQUENCE [LARGE SCALE GENOMIC DNA]</scope>
    <source>
        <strain evidence="3">HH</strain>
    </source>
</reference>
<evidence type="ECO:0000313" key="3">
    <source>
        <dbReference type="Proteomes" id="UP000366051"/>
    </source>
</evidence>